<keyword evidence="6" id="KW-1185">Reference proteome</keyword>
<feature type="compositionally biased region" description="Polar residues" evidence="2">
    <location>
        <begin position="84"/>
        <end position="93"/>
    </location>
</feature>
<name>A0A251UX51_HELAN</name>
<reference evidence="4" key="3">
    <citation type="submission" date="2020-06" db="EMBL/GenBank/DDBJ databases">
        <title>Helianthus annuus Genome sequencing and assembly Release 2.</title>
        <authorList>
            <person name="Gouzy J."/>
            <person name="Langlade N."/>
            <person name="Munos S."/>
        </authorList>
    </citation>
    <scope>NUCLEOTIDE SEQUENCE</scope>
    <source>
        <tissue evidence="4">Leaves</tissue>
    </source>
</reference>
<dbReference type="EMBL" id="MNCJ02000319">
    <property type="protein sequence ID" value="KAF5808472.1"/>
    <property type="molecule type" value="Genomic_DNA"/>
</dbReference>
<dbReference type="PANTHER" id="PTHR31150">
    <property type="entry name" value="EXPRESSED PROTEIN"/>
    <property type="match status" value="1"/>
</dbReference>
<reference evidence="4 6" key="1">
    <citation type="journal article" date="2017" name="Nature">
        <title>The sunflower genome provides insights into oil metabolism, flowering and Asterid evolution.</title>
        <authorList>
            <person name="Badouin H."/>
            <person name="Gouzy J."/>
            <person name="Grassa C.J."/>
            <person name="Murat F."/>
            <person name="Staton S.E."/>
            <person name="Cottret L."/>
            <person name="Lelandais-Briere C."/>
            <person name="Owens G.L."/>
            <person name="Carrere S."/>
            <person name="Mayjonade B."/>
            <person name="Legrand L."/>
            <person name="Gill N."/>
            <person name="Kane N.C."/>
            <person name="Bowers J.E."/>
            <person name="Hubner S."/>
            <person name="Bellec A."/>
            <person name="Berard A."/>
            <person name="Berges H."/>
            <person name="Blanchet N."/>
            <person name="Boniface M.C."/>
            <person name="Brunel D."/>
            <person name="Catrice O."/>
            <person name="Chaidir N."/>
            <person name="Claudel C."/>
            <person name="Donnadieu C."/>
            <person name="Faraut T."/>
            <person name="Fievet G."/>
            <person name="Helmstetter N."/>
            <person name="King M."/>
            <person name="Knapp S.J."/>
            <person name="Lai Z."/>
            <person name="Le Paslier M.C."/>
            <person name="Lippi Y."/>
            <person name="Lorenzon L."/>
            <person name="Mandel J.R."/>
            <person name="Marage G."/>
            <person name="Marchand G."/>
            <person name="Marquand E."/>
            <person name="Bret-Mestries E."/>
            <person name="Morien E."/>
            <person name="Nambeesan S."/>
            <person name="Nguyen T."/>
            <person name="Pegot-Espagnet P."/>
            <person name="Pouilly N."/>
            <person name="Raftis F."/>
            <person name="Sallet E."/>
            <person name="Schiex T."/>
            <person name="Thomas J."/>
            <person name="Vandecasteele C."/>
            <person name="Vares D."/>
            <person name="Vear F."/>
            <person name="Vautrin S."/>
            <person name="Crespi M."/>
            <person name="Mangin B."/>
            <person name="Burke J.M."/>
            <person name="Salse J."/>
            <person name="Munos S."/>
            <person name="Vincourt P."/>
            <person name="Rieseberg L.H."/>
            <person name="Langlade N.B."/>
        </authorList>
    </citation>
    <scope>NUCLEOTIDE SEQUENCE [LARGE SCALE GENOMIC DNA]</scope>
    <source>
        <strain evidence="6">cv. SF193</strain>
        <tissue evidence="4">Leaves</tissue>
    </source>
</reference>
<organism evidence="5 6">
    <name type="scientific">Helianthus annuus</name>
    <name type="common">Common sunflower</name>
    <dbReference type="NCBI Taxonomy" id="4232"/>
    <lineage>
        <taxon>Eukaryota</taxon>
        <taxon>Viridiplantae</taxon>
        <taxon>Streptophyta</taxon>
        <taxon>Embryophyta</taxon>
        <taxon>Tracheophyta</taxon>
        <taxon>Spermatophyta</taxon>
        <taxon>Magnoliopsida</taxon>
        <taxon>eudicotyledons</taxon>
        <taxon>Gunneridae</taxon>
        <taxon>Pentapetalae</taxon>
        <taxon>asterids</taxon>
        <taxon>campanulids</taxon>
        <taxon>Asterales</taxon>
        <taxon>Asteraceae</taxon>
        <taxon>Asteroideae</taxon>
        <taxon>Heliantheae alliance</taxon>
        <taxon>Heliantheae</taxon>
        <taxon>Helianthus</taxon>
    </lineage>
</organism>
<sequence length="774" mass="84237">MTSAYCGPLTEPFKTLRSALCAKNTHLSLSLYIYLSLSHTSLSNSLSLYIDRSSTRTVNRNSESHLMMGSGRTKENGKAPAYASSISPNTHPPSSMTLLDGNVNEENFDSILDMPFSIAGWEDIHRAVAQGPPETIRNPRAYSTDLNSFQNPQINPSSNSSNTNLQAVPLLPEWNMGWGQQYMNQGNNGESSFGSFNRPQVNRDVTGSSSVYFPIDTAPVHTRNNVNLNTNQSGFQGKFEGSFLSLGLGGTSDTVSSSQLDSREISNKLKEAASNELKIARMGSQINYSGFSNQYSHVGRMSPTINEFGSPSTELKMVNARKATGQTVDADFMAFQRNNSGFPNQFSNVDRMPSINYEAGLHSTLNSGLGSSRQSILHMQQHDNRNIRSGDMDRYKGNQPVHPTTLGGNSAHFNSRQHNLKPESVKPSWMTSNHTPEQLQYVRSTTANIPNFAGQAISQNATPNQVLGGNQYSQRTKTPQVSWVGCGPAGLNAPFPKRLGVESSVRSSPRSSQGHLSPMGTSLQTTNPGQNCQFSDKGSTQMPHNVLRPIGRSDGAPVTYPMSFQEPFFAYGQTENALIQRPKGTQGAPSGSTNDLSVDSQPQKFDFRVRSHHKRTAVAPQSASHWVKRQKMIHPTVHHSMPKPPVPVTSPLVHPSIPVRSRTQYAGPVAARVPPVIPCVSNAKARVPVASAPAVSYIKWKDPNATSKPSGHKCFLCKRDVAFTSEGDVFQPAVPPPVAVLPCGHTFHDQCLQNITPDDQAKDPPCIPCALGEN</sequence>
<evidence type="ECO:0000313" key="6">
    <source>
        <dbReference type="Proteomes" id="UP000215914"/>
    </source>
</evidence>
<dbReference type="PROSITE" id="PS50089">
    <property type="entry name" value="ZF_RING_2"/>
    <property type="match status" value="1"/>
</dbReference>
<dbReference type="CDD" id="cd16448">
    <property type="entry name" value="RING-H2"/>
    <property type="match status" value="1"/>
</dbReference>
<reference evidence="5" key="2">
    <citation type="submission" date="2017-02" db="EMBL/GenBank/DDBJ databases">
        <title>Sunflower complete genome.</title>
        <authorList>
            <person name="Langlade N."/>
            <person name="Munos S."/>
        </authorList>
    </citation>
    <scope>NUCLEOTIDE SEQUENCE [LARGE SCALE GENOMIC DNA]</scope>
    <source>
        <tissue evidence="5">Leaves</tissue>
    </source>
</reference>
<evidence type="ECO:0000256" key="1">
    <source>
        <dbReference type="PROSITE-ProRule" id="PRU00175"/>
    </source>
</evidence>
<feature type="domain" description="RING-type" evidence="3">
    <location>
        <begin position="714"/>
        <end position="769"/>
    </location>
</feature>
<dbReference type="AlphaFoldDB" id="A0A251UX51"/>
<feature type="compositionally biased region" description="Low complexity" evidence="2">
    <location>
        <begin position="503"/>
        <end position="512"/>
    </location>
</feature>
<dbReference type="OMA" id="WATANDN"/>
<dbReference type="InParanoid" id="A0A251UX51"/>
<protein>
    <submittedName>
        <fullName evidence="5">Putative zinc finger, RING/FYVE/PHD-type</fullName>
    </submittedName>
    <submittedName>
        <fullName evidence="4">Transcription factor C2H2 family</fullName>
    </submittedName>
</protein>
<dbReference type="PANTHER" id="PTHR31150:SF19">
    <property type="entry name" value="RING-TYPE DOMAIN-CONTAINING PROTEIN"/>
    <property type="match status" value="1"/>
</dbReference>
<feature type="compositionally biased region" description="Polar residues" evidence="2">
    <location>
        <begin position="513"/>
        <end position="540"/>
    </location>
</feature>
<dbReference type="Gramene" id="mRNA:HanXRQr2_Chr04g0145791">
    <property type="protein sequence ID" value="mRNA:HanXRQr2_Chr04g0145791"/>
    <property type="gene ID" value="HanXRQr2_Chr04g0145791"/>
</dbReference>
<evidence type="ECO:0000259" key="3">
    <source>
        <dbReference type="PROSITE" id="PS50089"/>
    </source>
</evidence>
<gene>
    <name evidence="5" type="ORF">HannXRQ_Chr04g0100031</name>
    <name evidence="4" type="ORF">HanXRQr2_Chr04g0145791</name>
</gene>
<feature type="region of interest" description="Disordered" evidence="2">
    <location>
        <begin position="59"/>
        <end position="93"/>
    </location>
</feature>
<evidence type="ECO:0000313" key="5">
    <source>
        <dbReference type="EMBL" id="OTG27436.1"/>
    </source>
</evidence>
<dbReference type="EMBL" id="CM007893">
    <property type="protein sequence ID" value="OTG27436.1"/>
    <property type="molecule type" value="Genomic_DNA"/>
</dbReference>
<accession>A0A251UX51</accession>
<dbReference type="InterPro" id="IPR001841">
    <property type="entry name" value="Znf_RING"/>
</dbReference>
<evidence type="ECO:0000256" key="2">
    <source>
        <dbReference type="SAM" id="MobiDB-lite"/>
    </source>
</evidence>
<feature type="region of interest" description="Disordered" evidence="2">
    <location>
        <begin position="495"/>
        <end position="540"/>
    </location>
</feature>
<dbReference type="Proteomes" id="UP000215914">
    <property type="component" value="Chromosome 4"/>
</dbReference>
<keyword evidence="1" id="KW-0862">Zinc</keyword>
<dbReference type="GO" id="GO:0008270">
    <property type="term" value="F:zinc ion binding"/>
    <property type="evidence" value="ECO:0007669"/>
    <property type="project" value="UniProtKB-KW"/>
</dbReference>
<keyword evidence="1" id="KW-0863">Zinc-finger</keyword>
<keyword evidence="1" id="KW-0479">Metal-binding</keyword>
<dbReference type="SUPFAM" id="SSF57850">
    <property type="entry name" value="RING/U-box"/>
    <property type="match status" value="1"/>
</dbReference>
<evidence type="ECO:0000313" key="4">
    <source>
        <dbReference type="EMBL" id="KAF5808472.1"/>
    </source>
</evidence>
<proteinExistence type="predicted"/>